<dbReference type="InterPro" id="IPR000738">
    <property type="entry name" value="WHEP-TRS_dom"/>
</dbReference>
<dbReference type="InterPro" id="IPR002315">
    <property type="entry name" value="tRNA-synt_gly"/>
</dbReference>
<gene>
    <name evidence="13" type="ORF">ACHAWU_001088</name>
</gene>
<comment type="subcellular location">
    <subcellularLocation>
        <location evidence="1">Cytoplasm</location>
    </subcellularLocation>
</comment>
<comment type="caution">
    <text evidence="13">The sequence shown here is derived from an EMBL/GenBank/DDBJ whole genome shotgun (WGS) entry which is preliminary data.</text>
</comment>
<dbReference type="EMBL" id="JALLBG020000130">
    <property type="protein sequence ID" value="KAL3762941.1"/>
    <property type="molecule type" value="Genomic_DNA"/>
</dbReference>
<feature type="domain" description="WHEP-TRS" evidence="12">
    <location>
        <begin position="17"/>
        <end position="73"/>
    </location>
</feature>
<comment type="similarity">
    <text evidence="2">Belongs to the class-II aminoacyl-tRNA synthetase family.</text>
</comment>
<dbReference type="NCBIfam" id="TIGR00389">
    <property type="entry name" value="glyS_dimeric"/>
    <property type="match status" value="1"/>
</dbReference>
<dbReference type="Gene3D" id="3.30.720.200">
    <property type="match status" value="1"/>
</dbReference>
<dbReference type="AlphaFoldDB" id="A0ABD3MJE4"/>
<evidence type="ECO:0000256" key="5">
    <source>
        <dbReference type="ARBA" id="ARBA00022598"/>
    </source>
</evidence>
<dbReference type="FunFam" id="3.30.930.10:FF:000010">
    <property type="entry name" value="Glycyl-tRNA synthetase 1"/>
    <property type="match status" value="1"/>
</dbReference>
<dbReference type="Gene3D" id="3.30.930.10">
    <property type="entry name" value="Bira Bifunctional Protein, Domain 2"/>
    <property type="match status" value="1"/>
</dbReference>
<evidence type="ECO:0000256" key="7">
    <source>
        <dbReference type="ARBA" id="ARBA00022840"/>
    </source>
</evidence>
<evidence type="ECO:0000256" key="2">
    <source>
        <dbReference type="ARBA" id="ARBA00008226"/>
    </source>
</evidence>
<dbReference type="InterPro" id="IPR006195">
    <property type="entry name" value="aa-tRNA-synth_II"/>
</dbReference>
<dbReference type="SUPFAM" id="SSF47060">
    <property type="entry name" value="S15/NS1 RNA-binding domain"/>
    <property type="match status" value="1"/>
</dbReference>
<dbReference type="GO" id="GO:0005737">
    <property type="term" value="C:cytoplasm"/>
    <property type="evidence" value="ECO:0007669"/>
    <property type="project" value="UniProtKB-SubCell"/>
</dbReference>
<evidence type="ECO:0000256" key="1">
    <source>
        <dbReference type="ARBA" id="ARBA00004496"/>
    </source>
</evidence>
<keyword evidence="8" id="KW-0648">Protein biosynthesis</keyword>
<dbReference type="InterPro" id="IPR009068">
    <property type="entry name" value="uS15_NS1_RNA-bd_sf"/>
</dbReference>
<evidence type="ECO:0000313" key="13">
    <source>
        <dbReference type="EMBL" id="KAL3762941.1"/>
    </source>
</evidence>
<reference evidence="13 14" key="1">
    <citation type="submission" date="2024-10" db="EMBL/GenBank/DDBJ databases">
        <title>Updated reference genomes for cyclostephanoid diatoms.</title>
        <authorList>
            <person name="Roberts W.R."/>
            <person name="Alverson A.J."/>
        </authorList>
    </citation>
    <scope>NUCLEOTIDE SEQUENCE [LARGE SCALE GENOMIC DNA]</scope>
    <source>
        <strain evidence="13 14">AJA232-27</strain>
    </source>
</reference>
<keyword evidence="6" id="KW-0547">Nucleotide-binding</keyword>
<dbReference type="NCBIfam" id="NF003211">
    <property type="entry name" value="PRK04173.1"/>
    <property type="match status" value="1"/>
</dbReference>
<name>A0ABD3MJE4_9STRA</name>
<evidence type="ECO:0000313" key="14">
    <source>
        <dbReference type="Proteomes" id="UP001530293"/>
    </source>
</evidence>
<dbReference type="Gene3D" id="3.40.50.800">
    <property type="entry name" value="Anticodon-binding domain"/>
    <property type="match status" value="1"/>
</dbReference>
<dbReference type="PROSITE" id="PS51185">
    <property type="entry name" value="WHEP_TRS_2"/>
    <property type="match status" value="1"/>
</dbReference>
<dbReference type="Gene3D" id="1.10.287.10">
    <property type="entry name" value="S15/NS1, RNA-binding"/>
    <property type="match status" value="1"/>
</dbReference>
<dbReference type="SUPFAM" id="SSF52954">
    <property type="entry name" value="Class II aaRS ABD-related"/>
    <property type="match status" value="1"/>
</dbReference>
<evidence type="ECO:0000256" key="8">
    <source>
        <dbReference type="ARBA" id="ARBA00022917"/>
    </source>
</evidence>
<dbReference type="InterPro" id="IPR033731">
    <property type="entry name" value="GlyRS-like_core"/>
</dbReference>
<dbReference type="GO" id="GO:0005524">
    <property type="term" value="F:ATP binding"/>
    <property type="evidence" value="ECO:0007669"/>
    <property type="project" value="UniProtKB-KW"/>
</dbReference>
<dbReference type="Gene3D" id="3.30.40.230">
    <property type="match status" value="1"/>
</dbReference>
<dbReference type="Proteomes" id="UP001530293">
    <property type="component" value="Unassembled WGS sequence"/>
</dbReference>
<dbReference type="PRINTS" id="PR01043">
    <property type="entry name" value="TRNASYNTHGLY"/>
</dbReference>
<dbReference type="InterPro" id="IPR036621">
    <property type="entry name" value="Anticodon-bd_dom_sf"/>
</dbReference>
<keyword evidence="4" id="KW-0963">Cytoplasm</keyword>
<dbReference type="InterPro" id="IPR027031">
    <property type="entry name" value="Gly-tRNA_synthase/POLG2"/>
</dbReference>
<dbReference type="Pfam" id="PF03129">
    <property type="entry name" value="HGTP_anticodon"/>
    <property type="match status" value="1"/>
</dbReference>
<evidence type="ECO:0000256" key="3">
    <source>
        <dbReference type="ARBA" id="ARBA00012829"/>
    </source>
</evidence>
<dbReference type="GO" id="GO:0006412">
    <property type="term" value="P:translation"/>
    <property type="evidence" value="ECO:0007669"/>
    <property type="project" value="UniProtKB-KW"/>
</dbReference>
<dbReference type="PROSITE" id="PS50862">
    <property type="entry name" value="AA_TRNA_LIGASE_II"/>
    <property type="match status" value="1"/>
</dbReference>
<dbReference type="SMART" id="SM00991">
    <property type="entry name" value="WHEP-TRS"/>
    <property type="match status" value="1"/>
</dbReference>
<keyword evidence="9" id="KW-0030">Aminoacyl-tRNA synthetase</keyword>
<evidence type="ECO:0000256" key="10">
    <source>
        <dbReference type="ARBA" id="ARBA00030057"/>
    </source>
</evidence>
<evidence type="ECO:0000256" key="4">
    <source>
        <dbReference type="ARBA" id="ARBA00022490"/>
    </source>
</evidence>
<dbReference type="PANTHER" id="PTHR10745:SF0">
    <property type="entry name" value="GLYCINE--TRNA LIGASE"/>
    <property type="match status" value="1"/>
</dbReference>
<dbReference type="GO" id="GO:0004820">
    <property type="term" value="F:glycine-tRNA ligase activity"/>
    <property type="evidence" value="ECO:0007669"/>
    <property type="project" value="UniProtKB-EC"/>
</dbReference>
<proteinExistence type="inferred from homology"/>
<evidence type="ECO:0000256" key="9">
    <source>
        <dbReference type="ARBA" id="ARBA00023146"/>
    </source>
</evidence>
<evidence type="ECO:0000259" key="11">
    <source>
        <dbReference type="PROSITE" id="PS50862"/>
    </source>
</evidence>
<evidence type="ECO:0000259" key="12">
    <source>
        <dbReference type="PROSITE" id="PS51185"/>
    </source>
</evidence>
<keyword evidence="14" id="KW-1185">Reference proteome</keyword>
<dbReference type="FunFam" id="3.40.50.800:FF:000004">
    <property type="entry name" value="Glycine--tRNA ligase 2"/>
    <property type="match status" value="1"/>
</dbReference>
<organism evidence="13 14">
    <name type="scientific">Discostella pseudostelligera</name>
    <dbReference type="NCBI Taxonomy" id="259834"/>
    <lineage>
        <taxon>Eukaryota</taxon>
        <taxon>Sar</taxon>
        <taxon>Stramenopiles</taxon>
        <taxon>Ochrophyta</taxon>
        <taxon>Bacillariophyta</taxon>
        <taxon>Coscinodiscophyceae</taxon>
        <taxon>Thalassiosirophycidae</taxon>
        <taxon>Stephanodiscales</taxon>
        <taxon>Stephanodiscaceae</taxon>
        <taxon>Discostella</taxon>
    </lineage>
</organism>
<dbReference type="PANTHER" id="PTHR10745">
    <property type="entry name" value="GLYCYL-TRNA SYNTHETASE/DNA POLYMERASE SUBUNIT GAMMA-2"/>
    <property type="match status" value="1"/>
</dbReference>
<dbReference type="InterPro" id="IPR004154">
    <property type="entry name" value="Anticodon-bd"/>
</dbReference>
<keyword evidence="5" id="KW-0436">Ligase</keyword>
<dbReference type="CDD" id="cd00858">
    <property type="entry name" value="GlyRS_anticodon"/>
    <property type="match status" value="1"/>
</dbReference>
<dbReference type="SUPFAM" id="SSF55681">
    <property type="entry name" value="Class II aaRS and biotin synthetases"/>
    <property type="match status" value="1"/>
</dbReference>
<feature type="domain" description="Aminoacyl-transfer RNA synthetases class-II family profile" evidence="11">
    <location>
        <begin position="192"/>
        <end position="563"/>
    </location>
</feature>
<dbReference type="EC" id="6.1.1.14" evidence="3"/>
<evidence type="ECO:0000256" key="6">
    <source>
        <dbReference type="ARBA" id="ARBA00022741"/>
    </source>
</evidence>
<dbReference type="InterPro" id="IPR045864">
    <property type="entry name" value="aa-tRNA-synth_II/BPL/LPL"/>
</dbReference>
<accession>A0ABD3MJE4</accession>
<keyword evidence="7" id="KW-0067">ATP-binding</keyword>
<dbReference type="CDD" id="cd00774">
    <property type="entry name" value="GlyRS-like_core"/>
    <property type="match status" value="1"/>
</dbReference>
<sequence length="684" mass="75890">MAANPIAEGSAAALQDELDAINAKITKQGSLVRELKKASANADDIASAVEALRVLKIDAESLRKKKEELDPTAQFNRRSFDELILRKMFIVPSFEIHGGVKGLFDLGPPACALKAAMVDVWRKHFILAESMLEMECTCLTPEVVLKTSGHVDRFTDLMVKDPVSGECFRADKLLEDAIDELIEANPNMPTSEREGHLRIQIQADAFSPSELDEQLVKYGCKAPSGEAYGPSFPFNLMFKTSIGPEGTAVGYLRPETAQGLFVNFRRLLDANAQKMPFAAAQIGLGFRNEIAPRSGLLRVREFCMGEIEHFVNPADKSHPNFSSVASKELVLFGRDDQLGSGKTKLITVGEAVASGLVNNETLAYFMARTQLFMERIGMDPARLRFRQHLTTEMAHYACDCWDLEIQSSYGWVECVGHADRACYDLDVHSKATKTPMVATLKLDEPKEIEIAKLKLDRKSLGKTFKTDQRVVASALEALAENWADFEPIATALETEGKAIVDGFEVTNEMVTWTKAMKSVHEIKFTPSVIEPSFGMGRILYSLLEHCFYQRNADEQRCVMKFKPAVAPQKCAVLPISSGEEVNAVVDEIAAELMESDLATRVDKSTASLGRRYARSDEVGVPFAVTVDFDTLTDGTVTLRERDSTVQIRLPKSDVTRVVFDFVHGRFSWEEATAKYPVVQVKEED</sequence>
<protein>
    <recommendedName>
        <fullName evidence="3">glycine--tRNA ligase</fullName>
        <ecNumber evidence="3">6.1.1.14</ecNumber>
    </recommendedName>
    <alternativeName>
        <fullName evidence="10">Diadenosine tetraphosphate synthetase</fullName>
    </alternativeName>
</protein>